<dbReference type="EMBL" id="UGIX01000001">
    <property type="protein sequence ID" value="STP65206.1"/>
    <property type="molecule type" value="Genomic_DNA"/>
</dbReference>
<dbReference type="Proteomes" id="UP000516122">
    <property type="component" value="Chromosome"/>
</dbReference>
<dbReference type="RefSeq" id="WP_002383549.1">
    <property type="nucleotide sequence ID" value="NZ_AP031218.1"/>
</dbReference>
<dbReference type="Proteomes" id="UP000305511">
    <property type="component" value="Unassembled WGS sequence"/>
</dbReference>
<evidence type="ECO:0000313" key="5">
    <source>
        <dbReference type="EMBL" id="WEH23639.1"/>
    </source>
</evidence>
<dbReference type="Proteomes" id="UP000244140">
    <property type="component" value="Unassembled WGS sequence"/>
</dbReference>
<evidence type="ECO:0000313" key="8">
    <source>
        <dbReference type="Proteomes" id="UP000254396"/>
    </source>
</evidence>
<dbReference type="EMBL" id="CP060804">
    <property type="protein sequence ID" value="QNP36880.1"/>
    <property type="molecule type" value="Genomic_DNA"/>
</dbReference>
<name>A0A1Q1FVR6_ENTFL</name>
<dbReference type="AlphaFoldDB" id="A0A1Q1FVR6"/>
<evidence type="ECO:0000313" key="6">
    <source>
        <dbReference type="EMBL" id="WER41842.1"/>
    </source>
</evidence>
<protein>
    <submittedName>
        <fullName evidence="2">SIR2 family protein</fullName>
    </submittedName>
</protein>
<evidence type="ECO:0000313" key="4">
    <source>
        <dbReference type="EMBL" id="TKK88261.1"/>
    </source>
</evidence>
<evidence type="ECO:0000313" key="11">
    <source>
        <dbReference type="Proteomes" id="UP001221642"/>
    </source>
</evidence>
<evidence type="ECO:0000313" key="12">
    <source>
        <dbReference type="Proteomes" id="UP001222182"/>
    </source>
</evidence>
<dbReference type="Proteomes" id="UP001222182">
    <property type="component" value="Chromosome"/>
</dbReference>
<evidence type="ECO:0000313" key="10">
    <source>
        <dbReference type="Proteomes" id="UP000516122"/>
    </source>
</evidence>
<reference evidence="6 12" key="6">
    <citation type="submission" date="2023-03" db="EMBL/GenBank/DDBJ databases">
        <title>Complete genome sequence of an Enterococcus faecalis urinary isolate.</title>
        <authorList>
            <person name="Brauer A.L."/>
            <person name="Armbruster C.E."/>
        </authorList>
    </citation>
    <scope>NUCLEOTIDE SEQUENCE [LARGE SCALE GENOMIC DNA]</scope>
    <source>
        <strain evidence="6 12">3143</strain>
    </source>
</reference>
<evidence type="ECO:0000313" key="1">
    <source>
        <dbReference type="EMBL" id="PTN78356.1"/>
    </source>
</evidence>
<dbReference type="EMBL" id="CP119159">
    <property type="protein sequence ID" value="WEH23639.1"/>
    <property type="molecule type" value="Genomic_DNA"/>
</dbReference>
<accession>A0A1Q1FVR6</accession>
<organism evidence="4 9">
    <name type="scientific">Enterococcus faecalis</name>
    <name type="common">Streptococcus faecalis</name>
    <dbReference type="NCBI Taxonomy" id="1351"/>
    <lineage>
        <taxon>Bacteria</taxon>
        <taxon>Bacillati</taxon>
        <taxon>Bacillota</taxon>
        <taxon>Bacilli</taxon>
        <taxon>Lactobacillales</taxon>
        <taxon>Enterococcaceae</taxon>
        <taxon>Enterococcus</taxon>
    </lineage>
</organism>
<reference evidence="2 10" key="4">
    <citation type="submission" date="2020-08" db="EMBL/GenBank/DDBJ databases">
        <title>Enterococcus faecalis SF28073 genome assembly.</title>
        <authorList>
            <person name="Duerkop B.A."/>
            <person name="Johnson C.N."/>
        </authorList>
    </citation>
    <scope>NUCLEOTIDE SEQUENCE [LARGE SCALE GENOMIC DNA]</scope>
    <source>
        <strain evidence="2 10">SF28073</strain>
    </source>
</reference>
<evidence type="ECO:0000313" key="7">
    <source>
        <dbReference type="Proteomes" id="UP000244140"/>
    </source>
</evidence>
<evidence type="ECO:0000313" key="2">
    <source>
        <dbReference type="EMBL" id="QNP36880.1"/>
    </source>
</evidence>
<dbReference type="Proteomes" id="UP000254396">
    <property type="component" value="Unassembled WGS sequence"/>
</dbReference>
<dbReference type="EMBL" id="PZZH01000001">
    <property type="protein sequence ID" value="PTN78356.1"/>
    <property type="molecule type" value="Genomic_DNA"/>
</dbReference>
<dbReference type="EMBL" id="SIYF01000128">
    <property type="protein sequence ID" value="TKK88261.1"/>
    <property type="molecule type" value="Genomic_DNA"/>
</dbReference>
<sequence>MTISKVKALRAVLSEKRTTFLFGAGASVPFFSSLGKIEEYMTSKDITEEGKRLVMFAFYYIAIKDNSILVEYIKKGESENHLDSGSSVMNQYSRFIFNCVEFLKLRNSRVSPRRTNIFTTNYDLFLEIAVEKNIESNPKIFFNDGTNGYMKRYLSTENFNKTMLYAGAFDNYANELPTINLVKCHGSVNWLNEQNFIGRDRVLVDNSLLDTIKTAEKAEEVWSELQNDIVHDTNFQRSFTIEILKDVILGKPVDGFIDSPTEVINYFGKKYYNQLQGISEKISEIQIVLPTKRKFQSTLIEEQYFNMLRFLSYELEKEQSVLIAFGFSFLDEHITDIVQRSLNNPNLLVFIFCYKDGTKGEIINQFSFGANAVPSNIVFITPSDFIMEQAENEEETPLPLETNQIRSNDSTIVTYSEEVSVYDNKDAVIDFEAFNRIIEGNLSEKYIDSQYTEVVDDDE</sequence>
<reference evidence="5 11" key="5">
    <citation type="submission" date="2023-02" db="EMBL/GenBank/DDBJ databases">
        <title>Results of the 2020 Genomic Proficiency Test for the network of European Union Reference Laboratory for Antimicrobial Resistance assessing whole genome sequencing capacities.</title>
        <authorList>
            <person name="Hoffmann M."/>
            <person name="Luo Y."/>
            <person name="Sorensen L.H."/>
            <person name="Pedersen S.K."/>
            <person name="Hendriksen R.S."/>
        </authorList>
    </citation>
    <scope>NUCLEOTIDE SEQUENCE [LARGE SCALE GENOMIC DNA]</scope>
    <source>
        <strain evidence="5 11">GENOMIC22-006</strain>
    </source>
</reference>
<dbReference type="EMBL" id="CP119528">
    <property type="protein sequence ID" value="WER41842.1"/>
    <property type="molecule type" value="Genomic_DNA"/>
</dbReference>
<evidence type="ECO:0000313" key="9">
    <source>
        <dbReference type="Proteomes" id="UP000305511"/>
    </source>
</evidence>
<gene>
    <name evidence="1" type="ORF">DAI13_11555</name>
    <name evidence="4" type="ORF">EY666_05740</name>
    <name evidence="2" type="ORF">H9Q64_10405</name>
    <name evidence="3" type="ORF">NCTC13379_01506</name>
    <name evidence="6" type="ORF">P0083_10945</name>
    <name evidence="5" type="ORF">P0D81_06340</name>
</gene>
<dbReference type="Proteomes" id="UP001221642">
    <property type="component" value="Chromosome"/>
</dbReference>
<proteinExistence type="predicted"/>
<evidence type="ECO:0000313" key="3">
    <source>
        <dbReference type="EMBL" id="STP65206.1"/>
    </source>
</evidence>
<reference evidence="4 9" key="3">
    <citation type="submission" date="2019-02" db="EMBL/GenBank/DDBJ databases">
        <title>Bacteria dissemination in different level of health care in South Africa: the effectiveness of infections prevention and control.</title>
        <authorList>
            <person name="Shobo C."/>
            <person name="Amoako D.G."/>
            <person name="Allam M."/>
            <person name="Ismail A."/>
            <person name="Bester L.A."/>
            <person name="Essack S.Y."/>
        </authorList>
    </citation>
    <scope>NUCLEOTIDE SEQUENCE [LARGE SCALE GENOMIC DNA]</scope>
    <source>
        <strain evidence="4 9">2SIL2</strain>
    </source>
</reference>
<reference evidence="3 8" key="2">
    <citation type="submission" date="2018-06" db="EMBL/GenBank/DDBJ databases">
        <authorList>
            <consortium name="Pathogen Informatics"/>
            <person name="Doyle S."/>
        </authorList>
    </citation>
    <scope>NUCLEOTIDE SEQUENCE [LARGE SCALE GENOMIC DNA]</scope>
    <source>
        <strain evidence="3 8">NCTC13379</strain>
    </source>
</reference>
<reference evidence="1 7" key="1">
    <citation type="submission" date="2018-04" db="EMBL/GenBank/DDBJ databases">
        <authorList>
            <person name="Van Tyne D."/>
        </authorList>
    </citation>
    <scope>NUCLEOTIDE SEQUENCE [LARGE SCALE GENOMIC DNA]</scope>
    <source>
        <strain evidence="1 7">B2535</strain>
    </source>
</reference>